<dbReference type="AlphaFoldDB" id="A0A7S2D7G7"/>
<evidence type="ECO:0000313" key="1">
    <source>
        <dbReference type="EMBL" id="CAD9446360.1"/>
    </source>
</evidence>
<name>A0A7S2D7G7_9DINO</name>
<sequence>MHSKFGHEGLSEIPGGALAKILDFCFFSLDTCFQTERYSEKTILVSQALFLIRCPRPYRGGDLWLPWNLDDFDKFGWQDYSRTDFTDPLHRLADSMQNILVRALPQAFEDIHEHDPGW</sequence>
<gene>
    <name evidence="1" type="ORF">AAND1436_LOCUS23163</name>
</gene>
<proteinExistence type="predicted"/>
<dbReference type="EMBL" id="HBGQ01047534">
    <property type="protein sequence ID" value="CAD9446360.1"/>
    <property type="molecule type" value="Transcribed_RNA"/>
</dbReference>
<reference evidence="1" key="1">
    <citation type="submission" date="2021-01" db="EMBL/GenBank/DDBJ databases">
        <authorList>
            <person name="Corre E."/>
            <person name="Pelletier E."/>
            <person name="Niang G."/>
            <person name="Scheremetjew M."/>
            <person name="Finn R."/>
            <person name="Kale V."/>
            <person name="Holt S."/>
            <person name="Cochrane G."/>
            <person name="Meng A."/>
            <person name="Brown T."/>
            <person name="Cohen L."/>
        </authorList>
    </citation>
    <scope>NUCLEOTIDE SEQUENCE</scope>
    <source>
        <strain evidence="1">CCMP2222</strain>
    </source>
</reference>
<accession>A0A7S2D7G7</accession>
<organism evidence="1">
    <name type="scientific">Alexandrium andersonii</name>
    <dbReference type="NCBI Taxonomy" id="327968"/>
    <lineage>
        <taxon>Eukaryota</taxon>
        <taxon>Sar</taxon>
        <taxon>Alveolata</taxon>
        <taxon>Dinophyceae</taxon>
        <taxon>Gonyaulacales</taxon>
        <taxon>Pyrocystaceae</taxon>
        <taxon>Alexandrium</taxon>
    </lineage>
</organism>
<protein>
    <submittedName>
        <fullName evidence="1">Uncharacterized protein</fullName>
    </submittedName>
</protein>